<feature type="domain" description="Adenylosuccinate lyase C-terminal" evidence="4">
    <location>
        <begin position="358"/>
        <end position="436"/>
    </location>
</feature>
<feature type="compositionally biased region" description="Low complexity" evidence="3">
    <location>
        <begin position="468"/>
        <end position="485"/>
    </location>
</feature>
<evidence type="ECO:0000256" key="1">
    <source>
        <dbReference type="ARBA" id="ARBA00023239"/>
    </source>
</evidence>
<dbReference type="Gene3D" id="3.40.50.1820">
    <property type="entry name" value="alpha/beta hydrolase"/>
    <property type="match status" value="1"/>
</dbReference>
<dbReference type="GO" id="GO:0047570">
    <property type="term" value="F:3-oxoadipate enol-lactonase activity"/>
    <property type="evidence" value="ECO:0007669"/>
    <property type="project" value="UniProtKB-EC"/>
</dbReference>
<evidence type="ECO:0000256" key="3">
    <source>
        <dbReference type="SAM" id="MobiDB-lite"/>
    </source>
</evidence>
<dbReference type="Pfam" id="PF00206">
    <property type="entry name" value="Lyase_1"/>
    <property type="match status" value="1"/>
</dbReference>
<sequence length="740" mass="76163">MSELFGPLRAAGPVAAETGDAAWLTALLDVEAALAGALADAGVIAPEHAEAIAAACKPELYDAAEIGAAATAVGNPAASVVRALTARVADPAAAGVVHLGATSQDIMDTAAMVIAARSIDALLVDLAACTELLARLTEQHAATPAVGRSLLQQALPITFGLTTAGWLSALGAASDRVTQVRVAQPAVQFGGAVGTLASLGADGPATSAAFARRLNLVEPELPWHTDRTRITETAGALGTLAAAVAKIGRDLTLLSQTEIGEVSEHAPGHGGSSTMPHKRNSIAAVCAVAAAAQAPGLVATLLAAAPDLQRGAGAWHAEWQPFTELLRSTGSAVSWLRTSLSRLRIHPARMRRNLAATGGALLAERVSTALIPQLGRLTAHEVVGECVARADGRLAFADALQGHPRLAGLLDRAEIDALVEPSTYLGSTQFFLGRALAEHAGRQRPGAGNRSSLDTGAPPPAGDGHAEPVAVVRGGVRAGPRTTGPVDLRSESSGDGSGEAVLLVNALGSDLSIWDDYVRPLVDNGFRVIRCDTRGHGDSPVPLGPYSLADLGCDLEAVLDRHGVESEHVIGISLGAMTGLWLARHRSQRVGRLVACCTSARPGNPQLWRARAARARAEGMAAIATASVERWFTPEFAAAHPTFVAGKRLLTADTPAEGYAACCDALADIDLLDELPAITAPTLVLSTAQDPAFTPDDGKAIADRIPGARFRIIDNAAHLGTVEQPGSFLAAIADHLQEFS</sequence>
<protein>
    <submittedName>
        <fullName evidence="5">3-oxoadipate enol-lactonase</fullName>
        <ecNumber evidence="5">3.1.1.24</ecNumber>
    </submittedName>
</protein>
<dbReference type="InterPro" id="IPR000362">
    <property type="entry name" value="Fumarate_lyase_fam"/>
</dbReference>
<dbReference type="Pfam" id="PF10397">
    <property type="entry name" value="ADSL_C"/>
    <property type="match status" value="1"/>
</dbReference>
<dbReference type="InterPro" id="IPR026968">
    <property type="entry name" value="PcaD/CatD"/>
</dbReference>
<evidence type="ECO:0000256" key="2">
    <source>
        <dbReference type="ARBA" id="ARBA00034772"/>
    </source>
</evidence>
<comment type="caution">
    <text evidence="5">The sequence shown here is derived from an EMBL/GenBank/DDBJ whole genome shotgun (WGS) entry which is preliminary data.</text>
</comment>
<dbReference type="PANTHER" id="PTHR43172:SF2">
    <property type="entry name" value="ADENYLOSUCCINATE LYASE C-TERMINAL DOMAIN-CONTAINING PROTEIN"/>
    <property type="match status" value="1"/>
</dbReference>
<dbReference type="Proteomes" id="UP001611415">
    <property type="component" value="Unassembled WGS sequence"/>
</dbReference>
<dbReference type="Gene3D" id="1.20.200.10">
    <property type="entry name" value="Fumarase/aspartase (Central domain)"/>
    <property type="match status" value="1"/>
</dbReference>
<accession>A0ABW7WRS3</accession>
<dbReference type="InterPro" id="IPR022761">
    <property type="entry name" value="Fumarate_lyase_N"/>
</dbReference>
<dbReference type="Pfam" id="PF00561">
    <property type="entry name" value="Abhydrolase_1"/>
    <property type="match status" value="1"/>
</dbReference>
<dbReference type="Gene3D" id="1.10.40.30">
    <property type="entry name" value="Fumarase/aspartase (C-terminal domain)"/>
    <property type="match status" value="1"/>
</dbReference>
<comment type="similarity">
    <text evidence="2">Belongs to the class-II fumarase/aspartase family.</text>
</comment>
<keyword evidence="5" id="KW-0378">Hydrolase</keyword>
<dbReference type="InterPro" id="IPR029058">
    <property type="entry name" value="AB_hydrolase_fold"/>
</dbReference>
<evidence type="ECO:0000259" key="4">
    <source>
        <dbReference type="SMART" id="SM00998"/>
    </source>
</evidence>
<dbReference type="InterPro" id="IPR020557">
    <property type="entry name" value="Fumarate_lyase_CS"/>
</dbReference>
<dbReference type="SUPFAM" id="SSF53474">
    <property type="entry name" value="alpha/beta-Hydrolases"/>
    <property type="match status" value="1"/>
</dbReference>
<proteinExistence type="inferred from homology"/>
<dbReference type="EMBL" id="JBIRYO010000001">
    <property type="protein sequence ID" value="MFI2471890.1"/>
    <property type="molecule type" value="Genomic_DNA"/>
</dbReference>
<dbReference type="PRINTS" id="PR00149">
    <property type="entry name" value="FUMRATELYASE"/>
</dbReference>
<dbReference type="EC" id="3.1.1.24" evidence="5"/>
<keyword evidence="6" id="KW-1185">Reference proteome</keyword>
<gene>
    <name evidence="5" type="primary">pcaD</name>
    <name evidence="5" type="ORF">ACH49W_00790</name>
</gene>
<name>A0ABW7WRS3_9NOCA</name>
<dbReference type="RefSeq" id="WP_397090377.1">
    <property type="nucleotide sequence ID" value="NZ_JBIRYO010000001.1"/>
</dbReference>
<dbReference type="InterPro" id="IPR008948">
    <property type="entry name" value="L-Aspartase-like"/>
</dbReference>
<organism evidence="5 6">
    <name type="scientific">Nocardia xishanensis</name>
    <dbReference type="NCBI Taxonomy" id="238964"/>
    <lineage>
        <taxon>Bacteria</taxon>
        <taxon>Bacillati</taxon>
        <taxon>Actinomycetota</taxon>
        <taxon>Actinomycetes</taxon>
        <taxon>Mycobacteriales</taxon>
        <taxon>Nocardiaceae</taxon>
        <taxon>Nocardia</taxon>
    </lineage>
</organism>
<dbReference type="InterPro" id="IPR019468">
    <property type="entry name" value="AdenyloSucc_lyase_C"/>
</dbReference>
<dbReference type="SMART" id="SM00998">
    <property type="entry name" value="ADSL_C"/>
    <property type="match status" value="1"/>
</dbReference>
<keyword evidence="1" id="KW-0456">Lyase</keyword>
<dbReference type="SUPFAM" id="SSF48557">
    <property type="entry name" value="L-aspartase-like"/>
    <property type="match status" value="1"/>
</dbReference>
<dbReference type="InterPro" id="IPR000073">
    <property type="entry name" value="AB_hydrolase_1"/>
</dbReference>
<dbReference type="NCBIfam" id="TIGR02427">
    <property type="entry name" value="protocat_pcaD"/>
    <property type="match status" value="1"/>
</dbReference>
<dbReference type="PANTHER" id="PTHR43172">
    <property type="entry name" value="ADENYLOSUCCINATE LYASE"/>
    <property type="match status" value="1"/>
</dbReference>
<dbReference type="PROSITE" id="PS00163">
    <property type="entry name" value="FUMARATE_LYASES"/>
    <property type="match status" value="1"/>
</dbReference>
<evidence type="ECO:0000313" key="6">
    <source>
        <dbReference type="Proteomes" id="UP001611415"/>
    </source>
</evidence>
<evidence type="ECO:0000313" key="5">
    <source>
        <dbReference type="EMBL" id="MFI2471890.1"/>
    </source>
</evidence>
<reference evidence="5 6" key="1">
    <citation type="submission" date="2024-10" db="EMBL/GenBank/DDBJ databases">
        <title>The Natural Products Discovery Center: Release of the First 8490 Sequenced Strains for Exploring Actinobacteria Biosynthetic Diversity.</title>
        <authorList>
            <person name="Kalkreuter E."/>
            <person name="Kautsar S.A."/>
            <person name="Yang D."/>
            <person name="Bader C.D."/>
            <person name="Teijaro C.N."/>
            <person name="Fluegel L."/>
            <person name="Davis C.M."/>
            <person name="Simpson J.R."/>
            <person name="Lauterbach L."/>
            <person name="Steele A.D."/>
            <person name="Gui C."/>
            <person name="Meng S."/>
            <person name="Li G."/>
            <person name="Viehrig K."/>
            <person name="Ye F."/>
            <person name="Su P."/>
            <person name="Kiefer A.F."/>
            <person name="Nichols A."/>
            <person name="Cepeda A.J."/>
            <person name="Yan W."/>
            <person name="Fan B."/>
            <person name="Jiang Y."/>
            <person name="Adhikari A."/>
            <person name="Zheng C.-J."/>
            <person name="Schuster L."/>
            <person name="Cowan T.M."/>
            <person name="Smanski M.J."/>
            <person name="Chevrette M.G."/>
            <person name="De Carvalho L.P.S."/>
            <person name="Shen B."/>
        </authorList>
    </citation>
    <scope>NUCLEOTIDE SEQUENCE [LARGE SCALE GENOMIC DNA]</scope>
    <source>
        <strain evidence="5 6">NPDC019275</strain>
    </source>
</reference>
<feature type="region of interest" description="Disordered" evidence="3">
    <location>
        <begin position="441"/>
        <end position="495"/>
    </location>
</feature>